<reference evidence="2 3" key="1">
    <citation type="submission" date="2019-11" db="EMBL/GenBank/DDBJ databases">
        <title>Whole genome sequence of Oryza granulata.</title>
        <authorList>
            <person name="Li W."/>
        </authorList>
    </citation>
    <scope>NUCLEOTIDE SEQUENCE [LARGE SCALE GENOMIC DNA]</scope>
    <source>
        <strain evidence="3">cv. Menghai</strain>
        <tissue evidence="2">Leaf</tissue>
    </source>
</reference>
<proteinExistence type="predicted"/>
<evidence type="ECO:0000313" key="3">
    <source>
        <dbReference type="Proteomes" id="UP000479710"/>
    </source>
</evidence>
<sequence>MQPLLCFCTLRYLLPLLLILFPLRLSTLSFAPAPVAETITVDHRGEGDFRTVHAAVDFVPDGNRKWIRIHVKGATGLHPVLQKCVVLAT</sequence>
<dbReference type="Proteomes" id="UP000479710">
    <property type="component" value="Unassembled WGS sequence"/>
</dbReference>
<dbReference type="EMBL" id="SPHZ02000007">
    <property type="protein sequence ID" value="KAF0907327.1"/>
    <property type="molecule type" value="Genomic_DNA"/>
</dbReference>
<dbReference type="Gene3D" id="2.160.20.10">
    <property type="entry name" value="Single-stranded right-handed beta-helix, Pectin lyase-like"/>
    <property type="match status" value="1"/>
</dbReference>
<keyword evidence="1" id="KW-0732">Signal</keyword>
<keyword evidence="3" id="KW-1185">Reference proteome</keyword>
<evidence type="ECO:0000256" key="1">
    <source>
        <dbReference type="SAM" id="SignalP"/>
    </source>
</evidence>
<dbReference type="OrthoDB" id="1746926at2759"/>
<dbReference type="InterPro" id="IPR012334">
    <property type="entry name" value="Pectin_lyas_fold"/>
</dbReference>
<feature type="chain" id="PRO_5026089344" evidence="1">
    <location>
        <begin position="30"/>
        <end position="89"/>
    </location>
</feature>
<dbReference type="AlphaFoldDB" id="A0A6G1D4M7"/>
<evidence type="ECO:0000313" key="2">
    <source>
        <dbReference type="EMBL" id="KAF0907327.1"/>
    </source>
</evidence>
<name>A0A6G1D4M7_9ORYZ</name>
<organism evidence="2 3">
    <name type="scientific">Oryza meyeriana var. granulata</name>
    <dbReference type="NCBI Taxonomy" id="110450"/>
    <lineage>
        <taxon>Eukaryota</taxon>
        <taxon>Viridiplantae</taxon>
        <taxon>Streptophyta</taxon>
        <taxon>Embryophyta</taxon>
        <taxon>Tracheophyta</taxon>
        <taxon>Spermatophyta</taxon>
        <taxon>Magnoliopsida</taxon>
        <taxon>Liliopsida</taxon>
        <taxon>Poales</taxon>
        <taxon>Poaceae</taxon>
        <taxon>BOP clade</taxon>
        <taxon>Oryzoideae</taxon>
        <taxon>Oryzeae</taxon>
        <taxon>Oryzinae</taxon>
        <taxon>Oryza</taxon>
        <taxon>Oryza meyeriana</taxon>
    </lineage>
</organism>
<gene>
    <name evidence="2" type="ORF">E2562_015827</name>
</gene>
<accession>A0A6G1D4M7</accession>
<dbReference type="InterPro" id="IPR011050">
    <property type="entry name" value="Pectin_lyase_fold/virulence"/>
</dbReference>
<dbReference type="SUPFAM" id="SSF51126">
    <property type="entry name" value="Pectin lyase-like"/>
    <property type="match status" value="1"/>
</dbReference>
<comment type="caution">
    <text evidence="2">The sequence shown here is derived from an EMBL/GenBank/DDBJ whole genome shotgun (WGS) entry which is preliminary data.</text>
</comment>
<feature type="signal peptide" evidence="1">
    <location>
        <begin position="1"/>
        <end position="29"/>
    </location>
</feature>
<protein>
    <submittedName>
        <fullName evidence="2">Uncharacterized protein</fullName>
    </submittedName>
</protein>